<dbReference type="SUPFAM" id="SSF53474">
    <property type="entry name" value="alpha/beta-Hydrolases"/>
    <property type="match status" value="1"/>
</dbReference>
<dbReference type="RefSeq" id="WP_191257752.1">
    <property type="nucleotide sequence ID" value="NZ_BNAY01000007.1"/>
</dbReference>
<protein>
    <submittedName>
        <fullName evidence="3">Hydrolase</fullName>
    </submittedName>
</protein>
<evidence type="ECO:0000313" key="4">
    <source>
        <dbReference type="Proteomes" id="UP000635387"/>
    </source>
</evidence>
<evidence type="ECO:0000313" key="3">
    <source>
        <dbReference type="EMBL" id="GHH28817.1"/>
    </source>
</evidence>
<keyword evidence="3" id="KW-0378">Hydrolase</keyword>
<keyword evidence="4" id="KW-1185">Reference proteome</keyword>
<dbReference type="GO" id="GO:0016787">
    <property type="term" value="F:hydrolase activity"/>
    <property type="evidence" value="ECO:0007669"/>
    <property type="project" value="UniProtKB-KW"/>
</dbReference>
<reference evidence="4" key="1">
    <citation type="journal article" date="2019" name="Int. J. Syst. Evol. Microbiol.">
        <title>The Global Catalogue of Microorganisms (GCM) 10K type strain sequencing project: providing services to taxonomists for standard genome sequencing and annotation.</title>
        <authorList>
            <consortium name="The Broad Institute Genomics Platform"/>
            <consortium name="The Broad Institute Genome Sequencing Center for Infectious Disease"/>
            <person name="Wu L."/>
            <person name="Ma J."/>
        </authorList>
    </citation>
    <scope>NUCLEOTIDE SEQUENCE [LARGE SCALE GENOMIC DNA]</scope>
    <source>
        <strain evidence="4">CGMCC 4.7683</strain>
    </source>
</reference>
<dbReference type="InterPro" id="IPR029058">
    <property type="entry name" value="AB_hydrolase_fold"/>
</dbReference>
<evidence type="ECO:0000256" key="1">
    <source>
        <dbReference type="SAM" id="MobiDB-lite"/>
    </source>
</evidence>
<organism evidence="3 4">
    <name type="scientific">Amycolatopsis oliviviridis</name>
    <dbReference type="NCBI Taxonomy" id="1471590"/>
    <lineage>
        <taxon>Bacteria</taxon>
        <taxon>Bacillati</taxon>
        <taxon>Actinomycetota</taxon>
        <taxon>Actinomycetes</taxon>
        <taxon>Pseudonocardiales</taxon>
        <taxon>Pseudonocardiaceae</taxon>
        <taxon>Amycolatopsis</taxon>
    </lineage>
</organism>
<dbReference type="Proteomes" id="UP000635387">
    <property type="component" value="Unassembled WGS sequence"/>
</dbReference>
<sequence>MFEGFTLEEVDVGEVTLRVRHGGSGPPLVLLHGHPRTHTTWYDVAPRLADAFTVVCPDLRGYGQSSKPESTEDHSAHSKRAMANDIVALMRHLGHERFAVAGHDRGSSVAYRLALDHPASVTKLAVLDGVPIGEHLGRADAKFAQAWWHWFFFGQLAKPAERVINADPDAWYGGDPEAMGAENHADFLRAIHDPETVHAMLEDYRAGLGLDREADDADKAAGNRIACPVLVLWSSLDDLEHLYGDPVAIWRDWSVDVRGSAIESGHHMAEENPGDLASALREFLTPFPWSSPETRRPSSAERGHVLDPVIQPDR</sequence>
<dbReference type="Gene3D" id="3.40.50.1820">
    <property type="entry name" value="alpha/beta hydrolase"/>
    <property type="match status" value="1"/>
</dbReference>
<feature type="compositionally biased region" description="Basic and acidic residues" evidence="1">
    <location>
        <begin position="293"/>
        <end position="305"/>
    </location>
</feature>
<accession>A0ABQ3LXK6</accession>
<name>A0ABQ3LXK6_9PSEU</name>
<dbReference type="InterPro" id="IPR000073">
    <property type="entry name" value="AB_hydrolase_1"/>
</dbReference>
<gene>
    <name evidence="3" type="ORF">GCM10017790_60260</name>
</gene>
<dbReference type="EMBL" id="BNAY01000007">
    <property type="protein sequence ID" value="GHH28817.1"/>
    <property type="molecule type" value="Genomic_DNA"/>
</dbReference>
<dbReference type="PANTHER" id="PTHR43329">
    <property type="entry name" value="EPOXIDE HYDROLASE"/>
    <property type="match status" value="1"/>
</dbReference>
<feature type="domain" description="AB hydrolase-1" evidence="2">
    <location>
        <begin position="26"/>
        <end position="239"/>
    </location>
</feature>
<evidence type="ECO:0000259" key="2">
    <source>
        <dbReference type="Pfam" id="PF00561"/>
    </source>
</evidence>
<dbReference type="Pfam" id="PF00561">
    <property type="entry name" value="Abhydrolase_1"/>
    <property type="match status" value="1"/>
</dbReference>
<comment type="caution">
    <text evidence="3">The sequence shown here is derived from an EMBL/GenBank/DDBJ whole genome shotgun (WGS) entry which is preliminary data.</text>
</comment>
<feature type="region of interest" description="Disordered" evidence="1">
    <location>
        <begin position="288"/>
        <end position="314"/>
    </location>
</feature>
<dbReference type="PRINTS" id="PR00111">
    <property type="entry name" value="ABHYDROLASE"/>
</dbReference>
<proteinExistence type="predicted"/>